<dbReference type="InterPro" id="IPR001057">
    <property type="entry name" value="Glu/AcGlu_kinase"/>
</dbReference>
<dbReference type="NCBIfam" id="TIGR01027">
    <property type="entry name" value="proB"/>
    <property type="match status" value="1"/>
</dbReference>
<dbReference type="GO" id="GO:1901607">
    <property type="term" value="P:alpha-amino acid biosynthetic process"/>
    <property type="evidence" value="ECO:0007669"/>
    <property type="project" value="UniProtKB-ARBA"/>
</dbReference>
<dbReference type="CDD" id="cd04242">
    <property type="entry name" value="AAK_G5K_ProB"/>
    <property type="match status" value="1"/>
</dbReference>
<dbReference type="InterPro" id="IPR036974">
    <property type="entry name" value="PUA_sf"/>
</dbReference>
<keyword evidence="4" id="KW-0547">Nucleotide-binding</keyword>
<feature type="domain" description="Aspartate/glutamate/uridylate kinase" evidence="8">
    <location>
        <begin position="42"/>
        <end position="253"/>
    </location>
</feature>
<dbReference type="GO" id="GO:0004349">
    <property type="term" value="F:glutamate 5-kinase activity"/>
    <property type="evidence" value="ECO:0007669"/>
    <property type="project" value="InterPro"/>
</dbReference>
<dbReference type="InterPro" id="IPR041739">
    <property type="entry name" value="G5K_ProB"/>
</dbReference>
<organism evidence="10 11">
    <name type="scientific">Dendryphion nanum</name>
    <dbReference type="NCBI Taxonomy" id="256645"/>
    <lineage>
        <taxon>Eukaryota</taxon>
        <taxon>Fungi</taxon>
        <taxon>Dikarya</taxon>
        <taxon>Ascomycota</taxon>
        <taxon>Pezizomycotina</taxon>
        <taxon>Dothideomycetes</taxon>
        <taxon>Pleosporomycetidae</taxon>
        <taxon>Pleosporales</taxon>
        <taxon>Torulaceae</taxon>
        <taxon>Dendryphion</taxon>
    </lineage>
</organism>
<dbReference type="InterPro" id="IPR036393">
    <property type="entry name" value="AceGlu_kinase-like_sf"/>
</dbReference>
<dbReference type="InterPro" id="IPR001048">
    <property type="entry name" value="Asp/Glu/Uridylate_kinase"/>
</dbReference>
<dbReference type="Gene3D" id="3.40.1160.10">
    <property type="entry name" value="Acetylglutamate kinase-like"/>
    <property type="match status" value="2"/>
</dbReference>
<name>A0A9P9IJ74_9PLEO</name>
<dbReference type="SUPFAM" id="SSF53633">
    <property type="entry name" value="Carbamate kinase-like"/>
    <property type="match status" value="1"/>
</dbReference>
<dbReference type="EMBL" id="JAGMWT010000010">
    <property type="protein sequence ID" value="KAH7121250.1"/>
    <property type="molecule type" value="Genomic_DNA"/>
</dbReference>
<dbReference type="Pfam" id="PF00696">
    <property type="entry name" value="AA_kinase"/>
    <property type="match status" value="1"/>
</dbReference>
<protein>
    <submittedName>
        <fullName evidence="10">Aspartate/glutamate/uridylate kinase</fullName>
    </submittedName>
</protein>
<keyword evidence="5 10" id="KW-0418">Kinase</keyword>
<dbReference type="GO" id="GO:0005524">
    <property type="term" value="F:ATP binding"/>
    <property type="evidence" value="ECO:0007669"/>
    <property type="project" value="UniProtKB-KW"/>
</dbReference>
<gene>
    <name evidence="10" type="ORF">B0J11DRAFT_466018</name>
</gene>
<dbReference type="Gene3D" id="2.30.130.10">
    <property type="entry name" value="PUA domain"/>
    <property type="match status" value="1"/>
</dbReference>
<feature type="domain" description="PUA" evidence="9">
    <location>
        <begin position="361"/>
        <end position="400"/>
    </location>
</feature>
<evidence type="ECO:0000313" key="11">
    <source>
        <dbReference type="Proteomes" id="UP000700596"/>
    </source>
</evidence>
<keyword evidence="1" id="KW-0028">Amino-acid biosynthesis</keyword>
<dbReference type="InterPro" id="IPR002478">
    <property type="entry name" value="PUA"/>
</dbReference>
<dbReference type="GO" id="GO:0005829">
    <property type="term" value="C:cytosol"/>
    <property type="evidence" value="ECO:0007669"/>
    <property type="project" value="TreeGrafter"/>
</dbReference>
<evidence type="ECO:0000256" key="6">
    <source>
        <dbReference type="ARBA" id="ARBA00022840"/>
    </source>
</evidence>
<keyword evidence="11" id="KW-1185">Reference proteome</keyword>
<dbReference type="HAMAP" id="MF_00456">
    <property type="entry name" value="ProB"/>
    <property type="match status" value="1"/>
</dbReference>
<dbReference type="Proteomes" id="UP000700596">
    <property type="component" value="Unassembled WGS sequence"/>
</dbReference>
<evidence type="ECO:0000259" key="8">
    <source>
        <dbReference type="Pfam" id="PF00696"/>
    </source>
</evidence>
<evidence type="ECO:0000256" key="2">
    <source>
        <dbReference type="ARBA" id="ARBA00022650"/>
    </source>
</evidence>
<feature type="compositionally biased region" description="Low complexity" evidence="7">
    <location>
        <begin position="409"/>
        <end position="431"/>
    </location>
</feature>
<keyword evidence="6" id="KW-0067">ATP-binding</keyword>
<dbReference type="InterPro" id="IPR015947">
    <property type="entry name" value="PUA-like_sf"/>
</dbReference>
<dbReference type="AlphaFoldDB" id="A0A9P9IJ74"/>
<evidence type="ECO:0000259" key="9">
    <source>
        <dbReference type="Pfam" id="PF01472"/>
    </source>
</evidence>
<sequence>MAFHHKKHPGQLTVVIKLGNFIPLVHAPPLVATDSIVDEKTHQPLLSILTLIVETAVRLHQDGHRVVLVSSGAIGVGLRRMDLDRRPKHLPKIQALAAIGQCRLMSLWDQQFEHLRQPIAQILLTRNDIADRTQYQNAQNTFFELLNMGVIPIVNENDTLAVTEIKFGDNDTLSAITAGMVQADYLFLMTDVDCLYDKNPRSNPDAKPITVVEDIAELEADVSSAGSALGTGGMSTKIVAARLATSAGVTTVITKSSKPGNIAAIIKYAEAQKAARISSRSSVVNFQDDNIPLTQTATLNLHHANHALLIPETGTPNDTPARTPSPQFDMENPPLHTRFLPISHPIRDRYFWILHGLAPHGTIYIDQGAWKALGGKAGLLPAGIVDVEGHFAQQEAVRIVVVKRISQQPSSSTSASTSTPGTPTTTANTHTQTHHHTHTYHPTPLSPTPNRHQHYERPARPTLEHSLSSSQILSPPLFELHNPSPIEVGRAVVNYSAAEIKRIRGLHSTQIHEALGYADSEYVALRENIAFFGIEKSRPSTP</sequence>
<dbReference type="OrthoDB" id="409889at2759"/>
<dbReference type="Pfam" id="PF01472">
    <property type="entry name" value="PUA"/>
    <property type="match status" value="1"/>
</dbReference>
<accession>A0A9P9IJ74</accession>
<dbReference type="InterPro" id="IPR005715">
    <property type="entry name" value="Glu_5kinase/COase_Synthase"/>
</dbReference>
<dbReference type="InterPro" id="IPR019797">
    <property type="entry name" value="Glutamate_5-kinase_CS"/>
</dbReference>
<proteinExistence type="inferred from homology"/>
<feature type="compositionally biased region" description="Basic and acidic residues" evidence="7">
    <location>
        <begin position="453"/>
        <end position="463"/>
    </location>
</feature>
<dbReference type="PANTHER" id="PTHR43654">
    <property type="entry name" value="GLUTAMATE 5-KINASE"/>
    <property type="match status" value="1"/>
</dbReference>
<evidence type="ECO:0000313" key="10">
    <source>
        <dbReference type="EMBL" id="KAH7121250.1"/>
    </source>
</evidence>
<dbReference type="PROSITE" id="PS50890">
    <property type="entry name" value="PUA"/>
    <property type="match status" value="1"/>
</dbReference>
<evidence type="ECO:0000256" key="3">
    <source>
        <dbReference type="ARBA" id="ARBA00022679"/>
    </source>
</evidence>
<reference evidence="10" key="1">
    <citation type="journal article" date="2021" name="Nat. Commun.">
        <title>Genetic determinants of endophytism in the Arabidopsis root mycobiome.</title>
        <authorList>
            <person name="Mesny F."/>
            <person name="Miyauchi S."/>
            <person name="Thiergart T."/>
            <person name="Pickel B."/>
            <person name="Atanasova L."/>
            <person name="Karlsson M."/>
            <person name="Huettel B."/>
            <person name="Barry K.W."/>
            <person name="Haridas S."/>
            <person name="Chen C."/>
            <person name="Bauer D."/>
            <person name="Andreopoulos W."/>
            <person name="Pangilinan J."/>
            <person name="LaButti K."/>
            <person name="Riley R."/>
            <person name="Lipzen A."/>
            <person name="Clum A."/>
            <person name="Drula E."/>
            <person name="Henrissat B."/>
            <person name="Kohler A."/>
            <person name="Grigoriev I.V."/>
            <person name="Martin F.M."/>
            <person name="Hacquard S."/>
        </authorList>
    </citation>
    <scope>NUCLEOTIDE SEQUENCE</scope>
    <source>
        <strain evidence="10">MPI-CAGE-CH-0243</strain>
    </source>
</reference>
<evidence type="ECO:0000256" key="7">
    <source>
        <dbReference type="SAM" id="MobiDB-lite"/>
    </source>
</evidence>
<dbReference type="SUPFAM" id="SSF88697">
    <property type="entry name" value="PUA domain-like"/>
    <property type="match status" value="1"/>
</dbReference>
<dbReference type="FunFam" id="3.40.1160.10:FF:000020">
    <property type="entry name" value="Glutamate 5-kinase"/>
    <property type="match status" value="1"/>
</dbReference>
<feature type="non-terminal residue" evidence="10">
    <location>
        <position position="542"/>
    </location>
</feature>
<dbReference type="PANTHER" id="PTHR43654:SF3">
    <property type="entry name" value="GLUTAMATE 5-KINASE"/>
    <property type="match status" value="1"/>
</dbReference>
<keyword evidence="3" id="KW-0808">Transferase</keyword>
<keyword evidence="2" id="KW-0641">Proline biosynthesis</keyword>
<dbReference type="GO" id="GO:0003723">
    <property type="term" value="F:RNA binding"/>
    <property type="evidence" value="ECO:0007669"/>
    <property type="project" value="InterPro"/>
</dbReference>
<dbReference type="CDD" id="cd21157">
    <property type="entry name" value="PUA_G5K"/>
    <property type="match status" value="1"/>
</dbReference>
<evidence type="ECO:0000256" key="1">
    <source>
        <dbReference type="ARBA" id="ARBA00022605"/>
    </source>
</evidence>
<dbReference type="PROSITE" id="PS00902">
    <property type="entry name" value="GLUTAMATE_5_KINASE"/>
    <property type="match status" value="1"/>
</dbReference>
<dbReference type="PRINTS" id="PR00474">
    <property type="entry name" value="GLU5KINASE"/>
</dbReference>
<evidence type="ECO:0000256" key="4">
    <source>
        <dbReference type="ARBA" id="ARBA00022741"/>
    </source>
</evidence>
<feature type="region of interest" description="Disordered" evidence="7">
    <location>
        <begin position="405"/>
        <end position="468"/>
    </location>
</feature>
<comment type="caution">
    <text evidence="10">The sequence shown here is derived from an EMBL/GenBank/DDBJ whole genome shotgun (WGS) entry which is preliminary data.</text>
</comment>
<evidence type="ECO:0000256" key="5">
    <source>
        <dbReference type="ARBA" id="ARBA00022777"/>
    </source>
</evidence>